<dbReference type="InterPro" id="IPR002938">
    <property type="entry name" value="FAD-bd"/>
</dbReference>
<organism evidence="8 9">
    <name type="scientific">Physocladia obscura</name>
    <dbReference type="NCBI Taxonomy" id="109957"/>
    <lineage>
        <taxon>Eukaryota</taxon>
        <taxon>Fungi</taxon>
        <taxon>Fungi incertae sedis</taxon>
        <taxon>Chytridiomycota</taxon>
        <taxon>Chytridiomycota incertae sedis</taxon>
        <taxon>Chytridiomycetes</taxon>
        <taxon>Chytridiales</taxon>
        <taxon>Chytriomycetaceae</taxon>
        <taxon>Physocladia</taxon>
    </lineage>
</organism>
<dbReference type="Pfam" id="PF01370">
    <property type="entry name" value="Epimerase"/>
    <property type="match status" value="1"/>
</dbReference>
<proteinExistence type="inferred from homology"/>
<evidence type="ECO:0000313" key="8">
    <source>
        <dbReference type="EMBL" id="KAJ3115417.1"/>
    </source>
</evidence>
<dbReference type="Gene3D" id="3.40.50.720">
    <property type="entry name" value="NAD(P)-binding Rossmann-like Domain"/>
    <property type="match status" value="1"/>
</dbReference>
<evidence type="ECO:0000256" key="4">
    <source>
        <dbReference type="ARBA" id="ARBA00023002"/>
    </source>
</evidence>
<dbReference type="Gene3D" id="3.50.50.60">
    <property type="entry name" value="FAD/NAD(P)-binding domain"/>
    <property type="match status" value="1"/>
</dbReference>
<dbReference type="PANTHER" id="PTHR13789:SF309">
    <property type="entry name" value="PUTATIVE (AFU_ORTHOLOGUE AFUA_6G14510)-RELATED"/>
    <property type="match status" value="1"/>
</dbReference>
<dbReference type="Pfam" id="PF01494">
    <property type="entry name" value="FAD_binding_3"/>
    <property type="match status" value="2"/>
</dbReference>
<keyword evidence="4" id="KW-0560">Oxidoreductase</keyword>
<dbReference type="GO" id="GO:0004497">
    <property type="term" value="F:monooxygenase activity"/>
    <property type="evidence" value="ECO:0007669"/>
    <property type="project" value="UniProtKB-KW"/>
</dbReference>
<dbReference type="EMBL" id="JADGJH010001292">
    <property type="protein sequence ID" value="KAJ3115417.1"/>
    <property type="molecule type" value="Genomic_DNA"/>
</dbReference>
<dbReference type="Proteomes" id="UP001211907">
    <property type="component" value="Unassembled WGS sequence"/>
</dbReference>
<accession>A0AAD5XEK7</accession>
<evidence type="ECO:0000256" key="3">
    <source>
        <dbReference type="ARBA" id="ARBA00022827"/>
    </source>
</evidence>
<dbReference type="PANTHER" id="PTHR13789">
    <property type="entry name" value="MONOOXYGENASE"/>
    <property type="match status" value="1"/>
</dbReference>
<reference evidence="8" key="1">
    <citation type="submission" date="2020-05" db="EMBL/GenBank/DDBJ databases">
        <title>Phylogenomic resolution of chytrid fungi.</title>
        <authorList>
            <person name="Stajich J.E."/>
            <person name="Amses K."/>
            <person name="Simmons R."/>
            <person name="Seto K."/>
            <person name="Myers J."/>
            <person name="Bonds A."/>
            <person name="Quandt C.A."/>
            <person name="Barry K."/>
            <person name="Liu P."/>
            <person name="Grigoriev I."/>
            <person name="Longcore J.E."/>
            <person name="James T.Y."/>
        </authorList>
    </citation>
    <scope>NUCLEOTIDE SEQUENCE</scope>
    <source>
        <strain evidence="8">JEL0513</strain>
    </source>
</reference>
<keyword evidence="3" id="KW-0274">FAD</keyword>
<evidence type="ECO:0000313" key="9">
    <source>
        <dbReference type="Proteomes" id="UP001211907"/>
    </source>
</evidence>
<dbReference type="SUPFAM" id="SSF51735">
    <property type="entry name" value="NAD(P)-binding Rossmann-fold domains"/>
    <property type="match status" value="1"/>
</dbReference>
<feature type="domain" description="FAD-binding" evidence="7">
    <location>
        <begin position="316"/>
        <end position="357"/>
    </location>
</feature>
<evidence type="ECO:0008006" key="10">
    <source>
        <dbReference type="Google" id="ProtNLM"/>
    </source>
</evidence>
<evidence type="ECO:0000256" key="1">
    <source>
        <dbReference type="ARBA" id="ARBA00007992"/>
    </source>
</evidence>
<name>A0AAD5XEK7_9FUNG</name>
<evidence type="ECO:0000259" key="7">
    <source>
        <dbReference type="Pfam" id="PF01494"/>
    </source>
</evidence>
<evidence type="ECO:0000256" key="2">
    <source>
        <dbReference type="ARBA" id="ARBA00022630"/>
    </source>
</evidence>
<dbReference type="AlphaFoldDB" id="A0AAD5XEK7"/>
<feature type="domain" description="FAD-binding" evidence="7">
    <location>
        <begin position="3"/>
        <end position="184"/>
    </location>
</feature>
<keyword evidence="2" id="KW-0285">Flavoprotein</keyword>
<comment type="similarity">
    <text evidence="1">Belongs to the paxM FAD-dependent monooxygenase family.</text>
</comment>
<dbReference type="InterPro" id="IPR036188">
    <property type="entry name" value="FAD/NAD-bd_sf"/>
</dbReference>
<protein>
    <recommendedName>
        <fullName evidence="10">FAD-binding domain-containing protein</fullName>
    </recommendedName>
</protein>
<evidence type="ECO:0000259" key="6">
    <source>
        <dbReference type="Pfam" id="PF01370"/>
    </source>
</evidence>
<gene>
    <name evidence="8" type="ORF">HK100_001353</name>
</gene>
<evidence type="ECO:0000256" key="5">
    <source>
        <dbReference type="ARBA" id="ARBA00023033"/>
    </source>
</evidence>
<dbReference type="InterPro" id="IPR036291">
    <property type="entry name" value="NAD(P)-bd_dom_sf"/>
</dbReference>
<keyword evidence="5" id="KW-0503">Monooxygenase</keyword>
<comment type="caution">
    <text evidence="8">The sequence shown here is derived from an EMBL/GenBank/DDBJ whole genome shotgun (WGS) entry which is preliminary data.</text>
</comment>
<sequence length="784" mass="85637">MSLDVIVIGGGPVGACAALSLKNQGFNVTIYDKLNVVEAIDEAKAESRLPEFNFGEVQGGALSIYTNGLLSLDRLGILNDILDCPHQVMSDATIMKIDGSDPVVRFSSSEKLQYAPFHILRSVIHAKIMEACSHQKIKFITSKKVIDLEQSEEKVTCIFADGTKAVADFVVGTDGIHSTTRRAIFPNAAKPVFWSTGYIGVFDRGISIGDGKTLELEKSTGSGIYADAITGNIIYTANCNSKVGSWFVIQVDAKQTENVSEEDLDSWRPHTDLPKESKRLANVIKGWGASSNLVDCVANAKRITPLNIYDLPDLPALHKGRVILLGDAAHGTIPALGQGFCSGIEDAAVLGELFAEFPDDYKTVFKLFDQVRIPRIRAITKGSRDISGRLKAGSPFTAEIGRALMKVILSVKRFIGVPDAIVTMVRVLVLGGVGFVGRHVVAHLLTIASVSAIRVADKALPATAYLNAKHKDAFADPKVFTRADGQEFDYVFQLASESKYSLADDVYEERITALWTLIGKEAASRKVKGFAVLSTAQVYAYDKKPANESSKLKPWTNNAKFKLKAEENLRAIEGLNLVVFRVAAMYGVGDVSNITPRIIMGAVYRQLNEEMKLLWTKDLKINTVHVTDVARALWSATVAEADGGLRKTPIPLKGEVYNLCDKSDSDQGSINEVIKSIFGIETGFSGTIISQFAKLNLESITEDVNEKHLEPWAQLCKNGGILSTPLTPYLDEELLRDNTLNVDGSLIEKTFGFEYSVPKFNEEKVRETIADFEAIGVWPKGTMK</sequence>
<feature type="domain" description="NAD-dependent epimerase/dehydratase" evidence="6">
    <location>
        <begin position="427"/>
        <end position="639"/>
    </location>
</feature>
<dbReference type="InterPro" id="IPR050493">
    <property type="entry name" value="FAD-dep_Monooxygenase_BioMet"/>
</dbReference>
<dbReference type="InterPro" id="IPR001509">
    <property type="entry name" value="Epimerase_deHydtase"/>
</dbReference>
<dbReference type="SUPFAM" id="SSF51905">
    <property type="entry name" value="FAD/NAD(P)-binding domain"/>
    <property type="match status" value="1"/>
</dbReference>
<dbReference type="GO" id="GO:0071949">
    <property type="term" value="F:FAD binding"/>
    <property type="evidence" value="ECO:0007669"/>
    <property type="project" value="InterPro"/>
</dbReference>
<dbReference type="PRINTS" id="PR00420">
    <property type="entry name" value="RNGMNOXGNASE"/>
</dbReference>
<keyword evidence="9" id="KW-1185">Reference proteome</keyword>